<dbReference type="Pfam" id="PF06722">
    <property type="entry name" value="EryCIII-like_C"/>
    <property type="match status" value="1"/>
</dbReference>
<dbReference type="Gene3D" id="3.40.50.2000">
    <property type="entry name" value="Glycogen Phosphorylase B"/>
    <property type="match status" value="2"/>
</dbReference>
<sequence length="431" mass="48407">MKDELSGKRILFANVPTDGHFNPLTGLAKELQKSGCDVHWYTSKIFGNKLERLDIVHHQFTTAKELNGQNIQTAIPEFKTATGPEKGKLYLKNLFIDRAEEYFEDISAIYNSEFRFDLIVADGMFSALPLVRYKLGVPVIAVGVVPLIEDSIDTAPAGRGLPPAYTDELRQHYADLYKQKYRLIEDLIVKYRSDLNNYGVKIKGSFIFDSLVKEANIYLQIGTPGFEYKRSDMGNNIRFVGALKPYKAPGNQMSWFDERLNNYKKIVLVTQGTLEGDVNKLLVPVLHAFKSKDILVIATTGGSGTKELREKYGAENIIVEDFIPFDDIMPYVSVFITNGGYGGTILSISYGVPMVCAGVLELKNEINARVEHFGLGIDLKTESPTPQAIFAAANLIMKNPSYRNNTLKLNEEMRNYNSLDLCKQSIEELLR</sequence>
<gene>
    <name evidence="2" type="ORF">GCM10023149_29520</name>
</gene>
<comment type="caution">
    <text evidence="2">The sequence shown here is derived from an EMBL/GenBank/DDBJ whole genome shotgun (WGS) entry which is preliminary data.</text>
</comment>
<dbReference type="PANTHER" id="PTHR48050">
    <property type="entry name" value="STEROL 3-BETA-GLUCOSYLTRANSFERASE"/>
    <property type="match status" value="1"/>
</dbReference>
<proteinExistence type="predicted"/>
<dbReference type="EMBL" id="BAABFT010000007">
    <property type="protein sequence ID" value="GAA4326601.1"/>
    <property type="molecule type" value="Genomic_DNA"/>
</dbReference>
<dbReference type="SUPFAM" id="SSF53756">
    <property type="entry name" value="UDP-Glycosyltransferase/glycogen phosphorylase"/>
    <property type="match status" value="1"/>
</dbReference>
<dbReference type="CDD" id="cd03784">
    <property type="entry name" value="GT1_Gtf-like"/>
    <property type="match status" value="1"/>
</dbReference>
<keyword evidence="3" id="KW-1185">Reference proteome</keyword>
<reference evidence="3" key="1">
    <citation type="journal article" date="2019" name="Int. J. Syst. Evol. Microbiol.">
        <title>The Global Catalogue of Microorganisms (GCM) 10K type strain sequencing project: providing services to taxonomists for standard genome sequencing and annotation.</title>
        <authorList>
            <consortium name="The Broad Institute Genomics Platform"/>
            <consortium name="The Broad Institute Genome Sequencing Center for Infectious Disease"/>
            <person name="Wu L."/>
            <person name="Ma J."/>
        </authorList>
    </citation>
    <scope>NUCLEOTIDE SEQUENCE [LARGE SCALE GENOMIC DNA]</scope>
    <source>
        <strain evidence="3">JCM 17705</strain>
    </source>
</reference>
<evidence type="ECO:0000259" key="1">
    <source>
        <dbReference type="Pfam" id="PF06722"/>
    </source>
</evidence>
<dbReference type="PANTHER" id="PTHR48050:SF13">
    <property type="entry name" value="STEROL 3-BETA-GLUCOSYLTRANSFERASE UGT80A2"/>
    <property type="match status" value="1"/>
</dbReference>
<feature type="domain" description="Erythromycin biosynthesis protein CIII-like C-terminal" evidence="1">
    <location>
        <begin position="315"/>
        <end position="414"/>
    </location>
</feature>
<evidence type="ECO:0000313" key="3">
    <source>
        <dbReference type="Proteomes" id="UP001500582"/>
    </source>
</evidence>
<dbReference type="InterPro" id="IPR002213">
    <property type="entry name" value="UDP_glucos_trans"/>
</dbReference>
<dbReference type="InterPro" id="IPR010610">
    <property type="entry name" value="EryCIII-like_C"/>
</dbReference>
<dbReference type="RefSeq" id="WP_345211882.1">
    <property type="nucleotide sequence ID" value="NZ_BAABFT010000007.1"/>
</dbReference>
<accession>A0ABP8GLJ3</accession>
<dbReference type="Proteomes" id="UP001500582">
    <property type="component" value="Unassembled WGS sequence"/>
</dbReference>
<evidence type="ECO:0000313" key="2">
    <source>
        <dbReference type="EMBL" id="GAA4326601.1"/>
    </source>
</evidence>
<dbReference type="InterPro" id="IPR050426">
    <property type="entry name" value="Glycosyltransferase_28"/>
</dbReference>
<name>A0ABP8GLJ3_9SPHI</name>
<protein>
    <submittedName>
        <fullName evidence="2">Glycosyltransferase</fullName>
    </submittedName>
</protein>
<organism evidence="2 3">
    <name type="scientific">Mucilaginibacter gynuensis</name>
    <dbReference type="NCBI Taxonomy" id="1302236"/>
    <lineage>
        <taxon>Bacteria</taxon>
        <taxon>Pseudomonadati</taxon>
        <taxon>Bacteroidota</taxon>
        <taxon>Sphingobacteriia</taxon>
        <taxon>Sphingobacteriales</taxon>
        <taxon>Sphingobacteriaceae</taxon>
        <taxon>Mucilaginibacter</taxon>
    </lineage>
</organism>